<gene>
    <name evidence="6" type="ORF">E1B28_012287</name>
</gene>
<feature type="region of interest" description="Disordered" evidence="3">
    <location>
        <begin position="54"/>
        <end position="73"/>
    </location>
</feature>
<dbReference type="KEGG" id="more:E1B28_012287"/>
<reference evidence="6" key="1">
    <citation type="journal article" date="2021" name="Genome Biol. Evol.">
        <title>The assembled and annotated genome of the fairy-ring fungus Marasmius oreades.</title>
        <authorList>
            <person name="Hiltunen M."/>
            <person name="Ament-Velasquez S.L."/>
            <person name="Johannesson H."/>
        </authorList>
    </citation>
    <scope>NUCLEOTIDE SEQUENCE</scope>
    <source>
        <strain evidence="6">03SP1</strain>
    </source>
</reference>
<protein>
    <recommendedName>
        <fullName evidence="8">Zn(2)-C6 fungal-type domain-containing protein</fullName>
    </recommendedName>
</protein>
<evidence type="ECO:0000256" key="1">
    <source>
        <dbReference type="ARBA" id="ARBA00004123"/>
    </source>
</evidence>
<evidence type="ECO:0000256" key="2">
    <source>
        <dbReference type="ARBA" id="ARBA00023242"/>
    </source>
</evidence>
<evidence type="ECO:0000313" key="6">
    <source>
        <dbReference type="EMBL" id="KAG7088273.1"/>
    </source>
</evidence>
<dbReference type="CDD" id="cd12148">
    <property type="entry name" value="fungal_TF_MHR"/>
    <property type="match status" value="1"/>
</dbReference>
<dbReference type="PROSITE" id="PS00463">
    <property type="entry name" value="ZN2_CY6_FUNGAL_1"/>
    <property type="match status" value="1"/>
</dbReference>
<dbReference type="InterPro" id="IPR036864">
    <property type="entry name" value="Zn2-C6_fun-type_DNA-bd_sf"/>
</dbReference>
<feature type="domain" description="Zn(2)-C6 fungal-type" evidence="4">
    <location>
        <begin position="77"/>
        <end position="106"/>
    </location>
</feature>
<feature type="compositionally biased region" description="Polar residues" evidence="3">
    <location>
        <begin position="1"/>
        <end position="12"/>
    </location>
</feature>
<keyword evidence="2" id="KW-0539">Nucleus</keyword>
<dbReference type="GeneID" id="66081362"/>
<dbReference type="EMBL" id="CM032188">
    <property type="protein sequence ID" value="KAG7088273.1"/>
    <property type="molecule type" value="Genomic_DNA"/>
</dbReference>
<dbReference type="GO" id="GO:0005634">
    <property type="term" value="C:nucleus"/>
    <property type="evidence" value="ECO:0007669"/>
    <property type="project" value="UniProtKB-SubCell"/>
</dbReference>
<comment type="caution">
    <text evidence="6">The sequence shown here is derived from an EMBL/GenBank/DDBJ whole genome shotgun (WGS) entry which is preliminary data.</text>
</comment>
<accession>A0A9P7RSH9</accession>
<sequence>MLATHSDPTSPDFQLDDGGRPAKRQRNWPPDSPMTYTDPTQFGYLDESTVSMETTRLARQDSTSQRTQEKEKGRRLSCKECRRLKLKCDRVFPCQSCRKRGCSDICPEGALTSGRGSRFILANTEQLHAKILQLSDRVRQLEDGLQTLQSNQFSEPHPLLAPDLLKIKSTQEFYGARRPNFLSLDLSSAQGDENLGASVGALSLTSNNSPAMEHDEGRSTGFTGDGLEVPADIMQLSTTFPFPWAVDLKIRARIRSALPERKEALRVCEQARNNALWQYNLDASETFIPNLVHYCYETVIEDLSPRRLALLLMVLSIGSLVDLDGPLGSLHGEAYHHLARASVCEIPLMEEPDFDTLHALFFMIWYHLIFSDNKKAVGYAWNLMGFVAKASYAYS</sequence>
<dbReference type="RefSeq" id="XP_043004744.1">
    <property type="nucleotide sequence ID" value="XM_043157377.1"/>
</dbReference>
<dbReference type="CDD" id="cd00067">
    <property type="entry name" value="GAL4"/>
    <property type="match status" value="1"/>
</dbReference>
<organism evidence="6 7">
    <name type="scientific">Marasmius oreades</name>
    <name type="common">fairy-ring Marasmius</name>
    <dbReference type="NCBI Taxonomy" id="181124"/>
    <lineage>
        <taxon>Eukaryota</taxon>
        <taxon>Fungi</taxon>
        <taxon>Dikarya</taxon>
        <taxon>Basidiomycota</taxon>
        <taxon>Agaricomycotina</taxon>
        <taxon>Agaricomycetes</taxon>
        <taxon>Agaricomycetidae</taxon>
        <taxon>Agaricales</taxon>
        <taxon>Marasmiineae</taxon>
        <taxon>Marasmiaceae</taxon>
        <taxon>Marasmius</taxon>
    </lineage>
</organism>
<comment type="subcellular location">
    <subcellularLocation>
        <location evidence="1">Nucleus</location>
    </subcellularLocation>
</comment>
<dbReference type="Pfam" id="PF00172">
    <property type="entry name" value="Zn_clus"/>
    <property type="match status" value="1"/>
</dbReference>
<proteinExistence type="predicted"/>
<dbReference type="Proteomes" id="UP001049176">
    <property type="component" value="Chromosome 8"/>
</dbReference>
<dbReference type="PROSITE" id="PS50048">
    <property type="entry name" value="ZN2_CY6_FUNGAL_2"/>
    <property type="match status" value="1"/>
</dbReference>
<dbReference type="GO" id="GO:0008270">
    <property type="term" value="F:zinc ion binding"/>
    <property type="evidence" value="ECO:0007669"/>
    <property type="project" value="InterPro"/>
</dbReference>
<feature type="domain" description="4Fe-4S ferredoxin-type" evidence="5">
    <location>
        <begin position="84"/>
        <end position="116"/>
    </location>
</feature>
<evidence type="ECO:0008006" key="8">
    <source>
        <dbReference type="Google" id="ProtNLM"/>
    </source>
</evidence>
<dbReference type="Gene3D" id="4.10.240.10">
    <property type="entry name" value="Zn(2)-C6 fungal-type DNA-binding domain"/>
    <property type="match status" value="1"/>
</dbReference>
<evidence type="ECO:0000259" key="4">
    <source>
        <dbReference type="PROSITE" id="PS50048"/>
    </source>
</evidence>
<name>A0A9P7RSH9_9AGAR</name>
<keyword evidence="7" id="KW-1185">Reference proteome</keyword>
<evidence type="ECO:0000256" key="3">
    <source>
        <dbReference type="SAM" id="MobiDB-lite"/>
    </source>
</evidence>
<dbReference type="GO" id="GO:0000981">
    <property type="term" value="F:DNA-binding transcription factor activity, RNA polymerase II-specific"/>
    <property type="evidence" value="ECO:0007669"/>
    <property type="project" value="InterPro"/>
</dbReference>
<dbReference type="InterPro" id="IPR001138">
    <property type="entry name" value="Zn2Cys6_DnaBD"/>
</dbReference>
<evidence type="ECO:0000259" key="5">
    <source>
        <dbReference type="PROSITE" id="PS51379"/>
    </source>
</evidence>
<dbReference type="PROSITE" id="PS51379">
    <property type="entry name" value="4FE4S_FER_2"/>
    <property type="match status" value="1"/>
</dbReference>
<dbReference type="PANTHER" id="PTHR31001">
    <property type="entry name" value="UNCHARACTERIZED TRANSCRIPTIONAL REGULATORY PROTEIN"/>
    <property type="match status" value="1"/>
</dbReference>
<dbReference type="InterPro" id="IPR017896">
    <property type="entry name" value="4Fe4S_Fe-S-bd"/>
</dbReference>
<evidence type="ECO:0000313" key="7">
    <source>
        <dbReference type="Proteomes" id="UP001049176"/>
    </source>
</evidence>
<dbReference type="SMART" id="SM00066">
    <property type="entry name" value="GAL4"/>
    <property type="match status" value="1"/>
</dbReference>
<dbReference type="SUPFAM" id="SSF57701">
    <property type="entry name" value="Zn2/Cys6 DNA-binding domain"/>
    <property type="match status" value="1"/>
</dbReference>
<dbReference type="OrthoDB" id="424974at2759"/>
<feature type="region of interest" description="Disordered" evidence="3">
    <location>
        <begin position="1"/>
        <end position="43"/>
    </location>
</feature>
<dbReference type="PANTHER" id="PTHR31001:SF56">
    <property type="entry name" value="ZN(2)-C6 FUNGAL-TYPE DOMAIN-CONTAINING PROTEIN"/>
    <property type="match status" value="1"/>
</dbReference>
<dbReference type="AlphaFoldDB" id="A0A9P7RSH9"/>
<dbReference type="InterPro" id="IPR050613">
    <property type="entry name" value="Sec_Metabolite_Reg"/>
</dbReference>